<keyword evidence="2" id="KW-1185">Reference proteome</keyword>
<dbReference type="InterPro" id="IPR011050">
    <property type="entry name" value="Pectin_lyase_fold/virulence"/>
</dbReference>
<sequence length="586" mass="61787">MNSSVFSAGDIVLFEGGSTFLGSISVRSATQGTATQPVVFGSYGTSRAFINSGTSYGFYAHNAGGIELRNLTFEGAGRLTNTNSGVVFYLDSANVHLTHVVLDGVQVHGYRESGISIGSWKGGSGYNQVRITNCVSSANGEAGISSYSEDLAAHHDWYVGNCKTFDNSGRTDITDIHTGNGIVLGGIDGALIEHCEAYHNGWLNANPGGGPVGIWGYNCNQLVIQYCESHHNQSGTSKDGGGFDLDGGCTNSILQYNYSHDNEGPGYLLAQYVGAPPLTDVTIRYNISENDGRRYNHGAVQLWSSGSSGGIQRANIHNNTIFLSPPADGSRPKAIDITSDGISGIVFRNNLLQTSGGLALVYNVATQGVVFQGNAYWSSGSPLLFQCGADYHSLETWRTATGQEQVGTRATGVVADPGLLQPGAGGTLAGRPLTSLNSYQLQTNSTLLSSGLDLMAEFGVHPGPRDFFGTPTPARGAGRTIGAHEGSVVASNSQPAMAAWCSFYPNPTREALNLTLANNGTTGRAPVAVKLYDSMGRLQFTETYSPAQVANSATTLRVPLSTLSAGRYQLEVLWAGKRYGQAVVIE</sequence>
<evidence type="ECO:0000313" key="2">
    <source>
        <dbReference type="Proteomes" id="UP000831113"/>
    </source>
</evidence>
<organism evidence="1 2">
    <name type="scientific">Hymenobacter tibetensis</name>
    <dbReference type="NCBI Taxonomy" id="497967"/>
    <lineage>
        <taxon>Bacteria</taxon>
        <taxon>Pseudomonadati</taxon>
        <taxon>Bacteroidota</taxon>
        <taxon>Cytophagia</taxon>
        <taxon>Cytophagales</taxon>
        <taxon>Hymenobacteraceae</taxon>
        <taxon>Hymenobacter</taxon>
    </lineage>
</organism>
<dbReference type="SUPFAM" id="SSF51126">
    <property type="entry name" value="Pectin lyase-like"/>
    <property type="match status" value="1"/>
</dbReference>
<evidence type="ECO:0008006" key="3">
    <source>
        <dbReference type="Google" id="ProtNLM"/>
    </source>
</evidence>
<dbReference type="InterPro" id="IPR006626">
    <property type="entry name" value="PbH1"/>
</dbReference>
<dbReference type="Gene3D" id="2.160.20.10">
    <property type="entry name" value="Single-stranded right-handed beta-helix, Pectin lyase-like"/>
    <property type="match status" value="1"/>
</dbReference>
<protein>
    <recommendedName>
        <fullName evidence="3">Right handed beta helix domain-containing protein</fullName>
    </recommendedName>
</protein>
<accession>A0ABY4CUA0</accession>
<proteinExistence type="predicted"/>
<dbReference type="Proteomes" id="UP000831113">
    <property type="component" value="Chromosome"/>
</dbReference>
<dbReference type="SMART" id="SM00710">
    <property type="entry name" value="PbH1"/>
    <property type="match status" value="8"/>
</dbReference>
<dbReference type="InterPro" id="IPR012334">
    <property type="entry name" value="Pectin_lyas_fold"/>
</dbReference>
<reference evidence="1 2" key="1">
    <citation type="submission" date="2022-03" db="EMBL/GenBank/DDBJ databases">
        <title>Hymenobactersp. isolated from the air.</title>
        <authorList>
            <person name="Won M."/>
            <person name="Kwon S.-W."/>
        </authorList>
    </citation>
    <scope>NUCLEOTIDE SEQUENCE [LARGE SCALE GENOMIC DNA]</scope>
    <source>
        <strain evidence="1 2">KACC 21982</strain>
    </source>
</reference>
<dbReference type="EMBL" id="CP094669">
    <property type="protein sequence ID" value="UOG73836.1"/>
    <property type="molecule type" value="Genomic_DNA"/>
</dbReference>
<dbReference type="RefSeq" id="WP_243796854.1">
    <property type="nucleotide sequence ID" value="NZ_CP094669.1"/>
</dbReference>
<gene>
    <name evidence="1" type="ORF">MTX78_17140</name>
</gene>
<evidence type="ECO:0000313" key="1">
    <source>
        <dbReference type="EMBL" id="UOG73836.1"/>
    </source>
</evidence>
<name>A0ABY4CUA0_9BACT</name>